<dbReference type="PRINTS" id="PR00990">
    <property type="entry name" value="RIBOKINASE"/>
</dbReference>
<dbReference type="Proteomes" id="UP001377972">
    <property type="component" value="Unassembled WGS sequence"/>
</dbReference>
<evidence type="ECO:0000313" key="11">
    <source>
        <dbReference type="Proteomes" id="UP001377972"/>
    </source>
</evidence>
<dbReference type="CDD" id="cd01167">
    <property type="entry name" value="bac_FRK"/>
    <property type="match status" value="1"/>
</dbReference>
<dbReference type="RefSeq" id="WP_054552062.1">
    <property type="nucleotide sequence ID" value="NZ_JAQPZS010000005.1"/>
</dbReference>
<evidence type="ECO:0000313" key="8">
    <source>
        <dbReference type="EMBL" id="KPM84403.1"/>
    </source>
</evidence>
<evidence type="ECO:0000256" key="4">
    <source>
        <dbReference type="ARBA" id="ARBA00022777"/>
    </source>
</evidence>
<dbReference type="InterPro" id="IPR029056">
    <property type="entry name" value="Ribokinase-like"/>
</dbReference>
<keyword evidence="9" id="KW-0378">Hydrolase</keyword>
<dbReference type="EMBL" id="LJTC01000003">
    <property type="protein sequence ID" value="KPM84403.1"/>
    <property type="molecule type" value="Genomic_DNA"/>
</dbReference>
<dbReference type="InterPro" id="IPR050306">
    <property type="entry name" value="PfkB_Carbo_kinase"/>
</dbReference>
<dbReference type="AlphaFoldDB" id="A0A0P7DX27"/>
<comment type="caution">
    <text evidence="8">The sequence shown here is derived from an EMBL/GenBank/DDBJ whole genome shotgun (WGS) entry which is preliminary data.</text>
</comment>
<dbReference type="PANTHER" id="PTHR43085">
    <property type="entry name" value="HEXOKINASE FAMILY MEMBER"/>
    <property type="match status" value="1"/>
</dbReference>
<keyword evidence="11" id="KW-1185">Reference proteome</keyword>
<accession>A0A0P7DX27</accession>
<keyword evidence="9" id="KW-0540">Nuclease</keyword>
<keyword evidence="5" id="KW-0067">ATP-binding</keyword>
<comment type="similarity">
    <text evidence="1 6">Belongs to the carbohydrate kinase PfkB family.</text>
</comment>
<reference evidence="9 11" key="2">
    <citation type="submission" date="2023-01" db="EMBL/GenBank/DDBJ databases">
        <title>Trichodesmium-associated heterotrophic epibiont bacteria.</title>
        <authorList>
            <person name="Cleveland C.S."/>
            <person name="Webb E.A."/>
        </authorList>
    </citation>
    <scope>NUCLEOTIDE SEQUENCE [LARGE SCALE GENOMIC DNA]</scope>
    <source>
        <strain evidence="9 11">USCH2</strain>
    </source>
</reference>
<dbReference type="Gene3D" id="3.40.1190.20">
    <property type="match status" value="1"/>
</dbReference>
<dbReference type="GO" id="GO:0005524">
    <property type="term" value="F:ATP binding"/>
    <property type="evidence" value="ECO:0007669"/>
    <property type="project" value="UniProtKB-KW"/>
</dbReference>
<keyword evidence="4 6" id="KW-0418">Kinase</keyword>
<dbReference type="PANTHER" id="PTHR43085:SF1">
    <property type="entry name" value="PSEUDOURIDINE KINASE-RELATED"/>
    <property type="match status" value="1"/>
</dbReference>
<proteinExistence type="inferred from homology"/>
<dbReference type="GO" id="GO:0006000">
    <property type="term" value="P:fructose metabolic process"/>
    <property type="evidence" value="ECO:0007669"/>
    <property type="project" value="UniProtKB-ARBA"/>
</dbReference>
<reference evidence="8 10" key="1">
    <citation type="submission" date="2015-09" db="EMBL/GenBank/DDBJ databases">
        <title>Draft Genome Sequence of Pseudoalteromonas lipolytica UCD-48B.</title>
        <authorList>
            <person name="Krusor M."/>
            <person name="Coil D.A."/>
            <person name="Lang J.M."/>
            <person name="Eisen J.A."/>
            <person name="Alexiev A."/>
        </authorList>
    </citation>
    <scope>NUCLEOTIDE SEQUENCE [LARGE SCALE GENOMIC DNA]</scope>
    <source>
        <strain evidence="8 10">UCD-48B</strain>
    </source>
</reference>
<dbReference type="PROSITE" id="PS00584">
    <property type="entry name" value="PFKB_KINASES_2"/>
    <property type="match status" value="1"/>
</dbReference>
<keyword evidence="3" id="KW-0547">Nucleotide-binding</keyword>
<sequence length="317" mass="34554">MSLVCFGEALIDFLSDGKQPESFTKYAGGAPANVAVAAAKLGLNTSFCGMLGDDMFGHFIKQELEQHAVNTDYCTFTDAAKTALAFVSLDENGERSFSFYRPPAADLLYRVDDFEHAMFANHAIMHVCSNSLTEHNIYQTTIYGLTQAKKAGAICSFDMNLRENLWPSMRHTLDRMWHVISLADIVKLSFEELEFLNQRSHQEMPLEHTIDAILKAGVTCLLVTNGGEAISFYHADFKGQVSPPATKVVDTTAAGDAFIGGMLSKIGQHCENKQSFKAFCQTPANIEQTIAYAAKAGAFAVSRYGAFASLPSAADLA</sequence>
<dbReference type="InterPro" id="IPR002173">
    <property type="entry name" value="Carboh/pur_kinase_PfkB_CS"/>
</dbReference>
<dbReference type="InterPro" id="IPR011611">
    <property type="entry name" value="PfkB_dom"/>
</dbReference>
<dbReference type="Pfam" id="PF00294">
    <property type="entry name" value="PfkB"/>
    <property type="match status" value="1"/>
</dbReference>
<evidence type="ECO:0000313" key="10">
    <source>
        <dbReference type="Proteomes" id="UP000050378"/>
    </source>
</evidence>
<dbReference type="Proteomes" id="UP000050378">
    <property type="component" value="Unassembled WGS sequence"/>
</dbReference>
<name>A0A0P7DX27_9GAMM</name>
<evidence type="ECO:0000256" key="1">
    <source>
        <dbReference type="ARBA" id="ARBA00010688"/>
    </source>
</evidence>
<dbReference type="InterPro" id="IPR002139">
    <property type="entry name" value="Ribo/fructo_kinase"/>
</dbReference>
<dbReference type="EMBL" id="JAQPZS010000005">
    <property type="protein sequence ID" value="MEJ6495861.1"/>
    <property type="molecule type" value="Genomic_DNA"/>
</dbReference>
<dbReference type="PATRIC" id="fig|570156.3.peg.2140"/>
<evidence type="ECO:0000313" key="9">
    <source>
        <dbReference type="EMBL" id="MEJ6495861.1"/>
    </source>
</evidence>
<dbReference type="GO" id="GO:0004519">
    <property type="term" value="F:endonuclease activity"/>
    <property type="evidence" value="ECO:0007669"/>
    <property type="project" value="UniProtKB-KW"/>
</dbReference>
<protein>
    <submittedName>
        <fullName evidence="9">Carbohydrate kinase</fullName>
    </submittedName>
    <submittedName>
        <fullName evidence="8">Fructokinase</fullName>
    </submittedName>
</protein>
<organism evidence="8 10">
    <name type="scientific">Pseudoalteromonas lipolytica</name>
    <dbReference type="NCBI Taxonomy" id="570156"/>
    <lineage>
        <taxon>Bacteria</taxon>
        <taxon>Pseudomonadati</taxon>
        <taxon>Pseudomonadota</taxon>
        <taxon>Gammaproteobacteria</taxon>
        <taxon>Alteromonadales</taxon>
        <taxon>Pseudoalteromonadaceae</taxon>
        <taxon>Pseudoalteromonas</taxon>
    </lineage>
</organism>
<dbReference type="OrthoDB" id="9779730at2"/>
<evidence type="ECO:0000259" key="7">
    <source>
        <dbReference type="Pfam" id="PF00294"/>
    </source>
</evidence>
<feature type="domain" description="Carbohydrate kinase PfkB" evidence="7">
    <location>
        <begin position="2"/>
        <end position="312"/>
    </location>
</feature>
<dbReference type="STRING" id="570156.AOG27_05770"/>
<evidence type="ECO:0000256" key="6">
    <source>
        <dbReference type="RuleBase" id="RU003704"/>
    </source>
</evidence>
<evidence type="ECO:0000256" key="2">
    <source>
        <dbReference type="ARBA" id="ARBA00022679"/>
    </source>
</evidence>
<keyword evidence="2 6" id="KW-0808">Transferase</keyword>
<evidence type="ECO:0000256" key="5">
    <source>
        <dbReference type="ARBA" id="ARBA00022840"/>
    </source>
</evidence>
<dbReference type="SUPFAM" id="SSF53613">
    <property type="entry name" value="Ribokinase-like"/>
    <property type="match status" value="1"/>
</dbReference>
<evidence type="ECO:0000256" key="3">
    <source>
        <dbReference type="ARBA" id="ARBA00022741"/>
    </source>
</evidence>
<keyword evidence="9" id="KW-0255">Endonuclease</keyword>
<gene>
    <name evidence="8" type="ORF">AOG27_05770</name>
    <name evidence="9" type="ORF">PQI24_07445</name>
</gene>
<dbReference type="GO" id="GO:0008865">
    <property type="term" value="F:fructokinase activity"/>
    <property type="evidence" value="ECO:0007669"/>
    <property type="project" value="UniProtKB-ARBA"/>
</dbReference>